<keyword evidence="3" id="KW-0812">Transmembrane</keyword>
<keyword evidence="3" id="KW-1133">Transmembrane helix</keyword>
<sequence>MQKHTFELRRQDKQIVNHLGIYCIHLGPKVFIKAIQAFLLQGLILVTMPTAFSYQKYASKFILQRLFPSECFGSISCKSEKIRHIGQQAVQWFPGHMRKGMDVIHSKMPLVDVIIEVHDARIPFSGRPEFFQKFELNRPTILLMNKIDLAEPISDRQAHTNRIIEESRIIKRGPLEVYYTQLNAPEKQKGILKRLMSSLPHLATTSGHPVNSVITVMVLGIPNSGKSTLINALRSIGHGGPGGAARVGRTAGQTRSVGHPIILYRGNSSHISDDIDGGVMGSPDYKIQVFDTPGILEPRARTLSERLSLCVCGAVDYSSLQPEVIVDYLLFWFNRHQRTEYVSLFDLPGPTTDVNELLISVCFKNKFFVTVSKPSWLPNEIETSDELFKSNITQKMSIPDTRRAAFHILRLFNQGYFGPVTFLPEDEELADNFFHLMNDHPSEPLEVDSLDKLNSIDLGHSPDNWSDWFSYMSLQFVLYVAKSPWEFLTSVLIILTPLMIICAYCSYKLAKELKQASQNGLNMKEL</sequence>
<dbReference type="Pfam" id="PF15086">
    <property type="entry name" value="UPF0542"/>
    <property type="match status" value="1"/>
</dbReference>
<reference evidence="6" key="2">
    <citation type="submission" date="2023-11" db="UniProtKB">
        <authorList>
            <consortium name="WormBaseParasite"/>
        </authorList>
    </citation>
    <scope>IDENTIFICATION</scope>
</reference>
<evidence type="ECO:0000259" key="4">
    <source>
        <dbReference type="Pfam" id="PF01926"/>
    </source>
</evidence>
<dbReference type="Gene3D" id="1.10.1580.10">
    <property type="match status" value="1"/>
</dbReference>
<keyword evidence="1" id="KW-0547">Nucleotide-binding</keyword>
<dbReference type="PRINTS" id="PR00326">
    <property type="entry name" value="GTP1OBG"/>
</dbReference>
<organism evidence="5 6">
    <name type="scientific">Schistosoma rodhaini</name>
    <dbReference type="NCBI Taxonomy" id="6188"/>
    <lineage>
        <taxon>Eukaryota</taxon>
        <taxon>Metazoa</taxon>
        <taxon>Spiralia</taxon>
        <taxon>Lophotrochozoa</taxon>
        <taxon>Platyhelminthes</taxon>
        <taxon>Trematoda</taxon>
        <taxon>Digenea</taxon>
        <taxon>Strigeidida</taxon>
        <taxon>Schistosomatoidea</taxon>
        <taxon>Schistosomatidae</taxon>
        <taxon>Schistosoma</taxon>
    </lineage>
</organism>
<dbReference type="SUPFAM" id="SSF52540">
    <property type="entry name" value="P-loop containing nucleoside triphosphate hydrolases"/>
    <property type="match status" value="1"/>
</dbReference>
<evidence type="ECO:0000313" key="6">
    <source>
        <dbReference type="WBParaSite" id="SRDH1_32690.1"/>
    </source>
</evidence>
<keyword evidence="3" id="KW-0472">Membrane</keyword>
<dbReference type="PANTHER" id="PTHR45782">
    <property type="entry name" value="MITOCHONDRIAL RIBOSOME-ASSOCIATED GTPASE 1"/>
    <property type="match status" value="1"/>
</dbReference>
<dbReference type="GO" id="GO:0005739">
    <property type="term" value="C:mitochondrion"/>
    <property type="evidence" value="ECO:0007669"/>
    <property type="project" value="TreeGrafter"/>
</dbReference>
<dbReference type="InterPro" id="IPR006073">
    <property type="entry name" value="GTP-bd"/>
</dbReference>
<evidence type="ECO:0000313" key="5">
    <source>
        <dbReference type="Proteomes" id="UP000050792"/>
    </source>
</evidence>
<dbReference type="GO" id="GO:0003924">
    <property type="term" value="F:GTPase activity"/>
    <property type="evidence" value="ECO:0007669"/>
    <property type="project" value="TreeGrafter"/>
</dbReference>
<dbReference type="CDD" id="cd01856">
    <property type="entry name" value="YlqF"/>
    <property type="match status" value="1"/>
</dbReference>
<keyword evidence="5" id="KW-1185">Reference proteome</keyword>
<dbReference type="Proteomes" id="UP000050792">
    <property type="component" value="Unassembled WGS sequence"/>
</dbReference>
<evidence type="ECO:0000256" key="2">
    <source>
        <dbReference type="ARBA" id="ARBA00023134"/>
    </source>
</evidence>
<proteinExistence type="predicted"/>
<evidence type="ECO:0000256" key="3">
    <source>
        <dbReference type="SAM" id="Phobius"/>
    </source>
</evidence>
<feature type="domain" description="G" evidence="4">
    <location>
        <begin position="215"/>
        <end position="297"/>
    </location>
</feature>
<dbReference type="GO" id="GO:0005525">
    <property type="term" value="F:GTP binding"/>
    <property type="evidence" value="ECO:0007669"/>
    <property type="project" value="UniProtKB-KW"/>
</dbReference>
<evidence type="ECO:0000256" key="1">
    <source>
        <dbReference type="ARBA" id="ARBA00022741"/>
    </source>
</evidence>
<dbReference type="InterPro" id="IPR027877">
    <property type="entry name" value="Smim15"/>
</dbReference>
<dbReference type="AlphaFoldDB" id="A0AA85F2K2"/>
<dbReference type="InterPro" id="IPR023179">
    <property type="entry name" value="GTP-bd_ortho_bundle_sf"/>
</dbReference>
<feature type="transmembrane region" description="Helical" evidence="3">
    <location>
        <begin position="487"/>
        <end position="507"/>
    </location>
</feature>
<keyword evidence="2" id="KW-0342">GTP-binding</keyword>
<reference evidence="5" key="1">
    <citation type="submission" date="2022-06" db="EMBL/GenBank/DDBJ databases">
        <authorList>
            <person name="Berger JAMES D."/>
            <person name="Berger JAMES D."/>
        </authorList>
    </citation>
    <scope>NUCLEOTIDE SEQUENCE [LARGE SCALE GENOMIC DNA]</scope>
</reference>
<dbReference type="InterPro" id="IPR027417">
    <property type="entry name" value="P-loop_NTPase"/>
</dbReference>
<accession>A0AA85F2K2</accession>
<dbReference type="Gene3D" id="3.40.50.300">
    <property type="entry name" value="P-loop containing nucleotide triphosphate hydrolases"/>
    <property type="match status" value="1"/>
</dbReference>
<dbReference type="PANTHER" id="PTHR45782:SF4">
    <property type="entry name" value="MITOCHONDRIAL RIBOSOME-ASSOCIATED GTPASE 1"/>
    <property type="match status" value="1"/>
</dbReference>
<name>A0AA85F2K2_9TREM</name>
<dbReference type="GO" id="GO:0032543">
    <property type="term" value="P:mitochondrial translation"/>
    <property type="evidence" value="ECO:0007669"/>
    <property type="project" value="TreeGrafter"/>
</dbReference>
<dbReference type="WBParaSite" id="SRDH1_32690.1">
    <property type="protein sequence ID" value="SRDH1_32690.1"/>
    <property type="gene ID" value="SRDH1_32690"/>
</dbReference>
<protein>
    <recommendedName>
        <fullName evidence="4">G domain-containing protein</fullName>
    </recommendedName>
</protein>
<dbReference type="Pfam" id="PF01926">
    <property type="entry name" value="MMR_HSR1"/>
    <property type="match status" value="1"/>
</dbReference>